<dbReference type="EMBL" id="GEDG01036447">
    <property type="protein sequence ID" value="JAP08697.1"/>
    <property type="molecule type" value="Transcribed_RNA"/>
</dbReference>
<reference evidence="2" key="1">
    <citation type="submission" date="2015-12" db="EMBL/GenBank/DDBJ databases">
        <title>Gene expression during late stages of embryo sac development: a critical building block for successful pollen-pistil interactions.</title>
        <authorList>
            <person name="Liu Y."/>
            <person name="Joly V."/>
            <person name="Sabar M."/>
            <person name="Matton D.P."/>
        </authorList>
    </citation>
    <scope>NUCLEOTIDE SEQUENCE</scope>
</reference>
<proteinExistence type="predicted"/>
<feature type="region of interest" description="Disordered" evidence="1">
    <location>
        <begin position="1"/>
        <end position="21"/>
    </location>
</feature>
<accession>A0A0V0GLU9</accession>
<organism evidence="2">
    <name type="scientific">Solanum chacoense</name>
    <name type="common">Chaco potato</name>
    <dbReference type="NCBI Taxonomy" id="4108"/>
    <lineage>
        <taxon>Eukaryota</taxon>
        <taxon>Viridiplantae</taxon>
        <taxon>Streptophyta</taxon>
        <taxon>Embryophyta</taxon>
        <taxon>Tracheophyta</taxon>
        <taxon>Spermatophyta</taxon>
        <taxon>Magnoliopsida</taxon>
        <taxon>eudicotyledons</taxon>
        <taxon>Gunneridae</taxon>
        <taxon>Pentapetalae</taxon>
        <taxon>asterids</taxon>
        <taxon>lamiids</taxon>
        <taxon>Solanales</taxon>
        <taxon>Solanaceae</taxon>
        <taxon>Solanoideae</taxon>
        <taxon>Solaneae</taxon>
        <taxon>Solanum</taxon>
    </lineage>
</organism>
<protein>
    <submittedName>
        <fullName evidence="2">Putative ovule protein</fullName>
    </submittedName>
</protein>
<name>A0A0V0GLU9_SOLCH</name>
<sequence length="134" mass="15034">MMARPPITQVYSRNQENNDSCHVSVPLDLPPPDPRETINLHIALCKDTRTFKSTYSIANFVSYDQLSSSSRSLIASLDSIFVPKTVKEALNHLGWSNAMLEEIHVLKGKSHMEFGGSTQLERNQWDVSGCSQLK</sequence>
<evidence type="ECO:0000256" key="1">
    <source>
        <dbReference type="SAM" id="MobiDB-lite"/>
    </source>
</evidence>
<dbReference type="AlphaFoldDB" id="A0A0V0GLU9"/>
<feature type="compositionally biased region" description="Polar residues" evidence="1">
    <location>
        <begin position="9"/>
        <end position="21"/>
    </location>
</feature>
<evidence type="ECO:0000313" key="2">
    <source>
        <dbReference type="EMBL" id="JAP08697.1"/>
    </source>
</evidence>